<dbReference type="InterPro" id="IPR012094">
    <property type="entry name" value="tRNA_Ile_lys_synt"/>
</dbReference>
<keyword evidence="3 8" id="KW-0436">Ligase</keyword>
<evidence type="ECO:0000313" key="10">
    <source>
        <dbReference type="EMBL" id="PWN07368.1"/>
    </source>
</evidence>
<protein>
    <recommendedName>
        <fullName evidence="8">tRNA(Ile)-lysidine synthase</fullName>
        <ecNumber evidence="8">6.3.4.19</ecNumber>
    </recommendedName>
    <alternativeName>
        <fullName evidence="8">tRNA(Ile)-2-lysyl-cytidine synthase</fullName>
    </alternativeName>
    <alternativeName>
        <fullName evidence="8">tRNA(Ile)-lysidine synthetase</fullName>
    </alternativeName>
</protein>
<dbReference type="HAMAP" id="MF_01161">
    <property type="entry name" value="tRNA_Ile_lys_synt"/>
    <property type="match status" value="1"/>
</dbReference>
<name>A0A316TU73_9BACT</name>
<comment type="caution">
    <text evidence="10">The sequence shown here is derived from an EMBL/GenBank/DDBJ whole genome shotgun (WGS) entry which is preliminary data.</text>
</comment>
<dbReference type="PANTHER" id="PTHR43033">
    <property type="entry name" value="TRNA(ILE)-LYSIDINE SYNTHASE-RELATED"/>
    <property type="match status" value="1"/>
</dbReference>
<dbReference type="Pfam" id="PF01171">
    <property type="entry name" value="ATP_bind_3"/>
    <property type="match status" value="1"/>
</dbReference>
<comment type="function">
    <text evidence="8">Ligates lysine onto the cytidine present at position 34 of the AUA codon-specific tRNA(Ile) that contains the anticodon CAU, in an ATP-dependent manner. Cytidine is converted to lysidine, thus changing the amino acid specificity of the tRNA from methionine to isoleucine.</text>
</comment>
<proteinExistence type="inferred from homology"/>
<evidence type="ECO:0000256" key="6">
    <source>
        <dbReference type="ARBA" id="ARBA00022840"/>
    </source>
</evidence>
<keyword evidence="5 8" id="KW-0547">Nucleotide-binding</keyword>
<organism evidence="10 11">
    <name type="scientific">Rhodohalobacter mucosus</name>
    <dbReference type="NCBI Taxonomy" id="2079485"/>
    <lineage>
        <taxon>Bacteria</taxon>
        <taxon>Pseudomonadati</taxon>
        <taxon>Balneolota</taxon>
        <taxon>Balneolia</taxon>
        <taxon>Balneolales</taxon>
        <taxon>Balneolaceae</taxon>
        <taxon>Rhodohalobacter</taxon>
    </lineage>
</organism>
<comment type="catalytic activity">
    <reaction evidence="7 8">
        <text>cytidine(34) in tRNA(Ile2) + L-lysine + ATP = lysidine(34) in tRNA(Ile2) + AMP + diphosphate + H(+)</text>
        <dbReference type="Rhea" id="RHEA:43744"/>
        <dbReference type="Rhea" id="RHEA-COMP:10625"/>
        <dbReference type="Rhea" id="RHEA-COMP:10670"/>
        <dbReference type="ChEBI" id="CHEBI:15378"/>
        <dbReference type="ChEBI" id="CHEBI:30616"/>
        <dbReference type="ChEBI" id="CHEBI:32551"/>
        <dbReference type="ChEBI" id="CHEBI:33019"/>
        <dbReference type="ChEBI" id="CHEBI:82748"/>
        <dbReference type="ChEBI" id="CHEBI:83665"/>
        <dbReference type="ChEBI" id="CHEBI:456215"/>
        <dbReference type="EC" id="6.3.4.19"/>
    </reaction>
</comment>
<dbReference type="AlphaFoldDB" id="A0A316TU73"/>
<evidence type="ECO:0000256" key="5">
    <source>
        <dbReference type="ARBA" id="ARBA00022741"/>
    </source>
</evidence>
<dbReference type="SUPFAM" id="SSF52402">
    <property type="entry name" value="Adenine nucleotide alpha hydrolases-like"/>
    <property type="match status" value="1"/>
</dbReference>
<evidence type="ECO:0000259" key="9">
    <source>
        <dbReference type="SMART" id="SM00977"/>
    </source>
</evidence>
<dbReference type="EC" id="6.3.4.19" evidence="8"/>
<keyword evidence="2 8" id="KW-0963">Cytoplasm</keyword>
<feature type="binding site" evidence="8">
    <location>
        <begin position="32"/>
        <end position="37"/>
    </location>
    <ligand>
        <name>ATP</name>
        <dbReference type="ChEBI" id="CHEBI:30616"/>
    </ligand>
</feature>
<dbReference type="NCBIfam" id="TIGR02432">
    <property type="entry name" value="lysidine_TilS_N"/>
    <property type="match status" value="1"/>
</dbReference>
<evidence type="ECO:0000256" key="7">
    <source>
        <dbReference type="ARBA" id="ARBA00048539"/>
    </source>
</evidence>
<dbReference type="InterPro" id="IPR012796">
    <property type="entry name" value="Lysidine-tRNA-synth_C"/>
</dbReference>
<dbReference type="InterPro" id="IPR014729">
    <property type="entry name" value="Rossmann-like_a/b/a_fold"/>
</dbReference>
<dbReference type="Proteomes" id="UP000245533">
    <property type="component" value="Unassembled WGS sequence"/>
</dbReference>
<dbReference type="SMART" id="SM00977">
    <property type="entry name" value="TilS_C"/>
    <property type="match status" value="1"/>
</dbReference>
<dbReference type="OrthoDB" id="9807403at2"/>
<dbReference type="InterPro" id="IPR012795">
    <property type="entry name" value="tRNA_Ile_lys_synt_N"/>
</dbReference>
<dbReference type="EMBL" id="QGGB01000003">
    <property type="protein sequence ID" value="PWN07368.1"/>
    <property type="molecule type" value="Genomic_DNA"/>
</dbReference>
<keyword evidence="6 8" id="KW-0067">ATP-binding</keyword>
<gene>
    <name evidence="8 10" type="primary">tilS</name>
    <name evidence="10" type="ORF">DDZ15_03635</name>
</gene>
<sequence>MGKFESSPVTKTFLSAHQKFLTKENRIIVGVSGGPDSMALLYLLHRTDTDSVAVHCNYGLRGKDSDKDQELVEEMCKLWEIECVAVRPEIDKNSGNFQNKARDERYRIFEELKSEYGADYIATAHHRDDQVETILQKLLRGAGMGSWKAMSPLDGEFFRPLLDIPKSEILNFVQLMNVPFRMDGSNEESTYARNFLRHAWFPDLSRLFPGWKENLLRLPDRADEYTAMADTILAGCLNGTTRLNRDRFLSLPDTIRQGIMHRFLEKSIDGLSVSAAFLNTLNTLDSLQTGNRISINERYDLLRDRDEFVLSDTETAESSFQKVVIQQNHLQKIFRANGLILRIENFNGSFDNRSLKLDSEKVAFPVTLRRWKEGDQFTPLGMDGTQRISDHLTNRKISSAEKSDAFVLESFDGVIVAVIFPHSAADGQIGTISEQVRCSDNTQTTVTIRKS</sequence>
<evidence type="ECO:0000256" key="2">
    <source>
        <dbReference type="ARBA" id="ARBA00022490"/>
    </source>
</evidence>
<comment type="domain">
    <text evidence="8">The N-terminal region contains the highly conserved SGGXDS motif, predicted to be a P-loop motif involved in ATP binding.</text>
</comment>
<dbReference type="Gene3D" id="3.40.50.620">
    <property type="entry name" value="HUPs"/>
    <property type="match status" value="1"/>
</dbReference>
<evidence type="ECO:0000256" key="3">
    <source>
        <dbReference type="ARBA" id="ARBA00022598"/>
    </source>
</evidence>
<accession>A0A316TU73</accession>
<evidence type="ECO:0000313" key="11">
    <source>
        <dbReference type="Proteomes" id="UP000245533"/>
    </source>
</evidence>
<comment type="similarity">
    <text evidence="8">Belongs to the tRNA(Ile)-lysidine synthase family.</text>
</comment>
<comment type="subcellular location">
    <subcellularLocation>
        <location evidence="1 8">Cytoplasm</location>
    </subcellularLocation>
</comment>
<dbReference type="GO" id="GO:0005737">
    <property type="term" value="C:cytoplasm"/>
    <property type="evidence" value="ECO:0007669"/>
    <property type="project" value="UniProtKB-SubCell"/>
</dbReference>
<evidence type="ECO:0000256" key="1">
    <source>
        <dbReference type="ARBA" id="ARBA00004496"/>
    </source>
</evidence>
<evidence type="ECO:0000256" key="8">
    <source>
        <dbReference type="HAMAP-Rule" id="MF_01161"/>
    </source>
</evidence>
<dbReference type="PANTHER" id="PTHR43033:SF1">
    <property type="entry name" value="TRNA(ILE)-LYSIDINE SYNTHASE-RELATED"/>
    <property type="match status" value="1"/>
</dbReference>
<keyword evidence="11" id="KW-1185">Reference proteome</keyword>
<keyword evidence="4 8" id="KW-0819">tRNA processing</keyword>
<dbReference type="GO" id="GO:0006400">
    <property type="term" value="P:tRNA modification"/>
    <property type="evidence" value="ECO:0007669"/>
    <property type="project" value="UniProtKB-UniRule"/>
</dbReference>
<feature type="domain" description="Lysidine-tRNA(Ile) synthetase C-terminal" evidence="9">
    <location>
        <begin position="366"/>
        <end position="434"/>
    </location>
</feature>
<dbReference type="CDD" id="cd01992">
    <property type="entry name" value="TilS_N"/>
    <property type="match status" value="1"/>
</dbReference>
<dbReference type="RefSeq" id="WP_109644989.1">
    <property type="nucleotide sequence ID" value="NZ_QGGB01000003.1"/>
</dbReference>
<dbReference type="NCBIfam" id="TIGR02433">
    <property type="entry name" value="lysidine_TilS_C"/>
    <property type="match status" value="1"/>
</dbReference>
<dbReference type="GO" id="GO:0032267">
    <property type="term" value="F:tRNA(Ile)-lysidine synthase activity"/>
    <property type="evidence" value="ECO:0007669"/>
    <property type="project" value="UniProtKB-EC"/>
</dbReference>
<evidence type="ECO:0000256" key="4">
    <source>
        <dbReference type="ARBA" id="ARBA00022694"/>
    </source>
</evidence>
<reference evidence="10 11" key="1">
    <citation type="submission" date="2018-05" db="EMBL/GenBank/DDBJ databases">
        <title>Rhodohalobacter halophilus gen. nov., sp. nov., a moderately halophilic member of the family Balneolaceae.</title>
        <authorList>
            <person name="Liu Z.-W."/>
        </authorList>
    </citation>
    <scope>NUCLEOTIDE SEQUENCE [LARGE SCALE GENOMIC DNA]</scope>
    <source>
        <strain evidence="10 11">8A47</strain>
    </source>
</reference>
<dbReference type="InterPro" id="IPR011063">
    <property type="entry name" value="TilS/TtcA_N"/>
</dbReference>
<dbReference type="GO" id="GO:0005524">
    <property type="term" value="F:ATP binding"/>
    <property type="evidence" value="ECO:0007669"/>
    <property type="project" value="UniProtKB-UniRule"/>
</dbReference>